<reference evidence="2" key="1">
    <citation type="submission" date="2022-11" db="UniProtKB">
        <authorList>
            <consortium name="WormBaseParasite"/>
        </authorList>
    </citation>
    <scope>IDENTIFICATION</scope>
</reference>
<evidence type="ECO:0000313" key="2">
    <source>
        <dbReference type="WBParaSite" id="nRc.2.0.1.t01937-RA"/>
    </source>
</evidence>
<accession>A0A915HKS1</accession>
<protein>
    <submittedName>
        <fullName evidence="2">Uncharacterized protein</fullName>
    </submittedName>
</protein>
<evidence type="ECO:0000313" key="1">
    <source>
        <dbReference type="Proteomes" id="UP000887565"/>
    </source>
</evidence>
<proteinExistence type="predicted"/>
<sequence length="188" mass="21823">MGPTGKAYVAGLGALDFWVFWAEKVQLNSSQEKNEGQNFNDEACDVDDVNDEDFNKALRESEESYQLEKMLVSETQEYFDAAQFDSSHYEEILAKKDIEIQQHKSSAEKYKARFRRVLALINECEYKDVAELSIECDQLKKSIAEYIKIQEELMSQYIPVSKASSRFSFESGCRIPYLLFLGRFKKSW</sequence>
<name>A0A915HKS1_ROMCU</name>
<dbReference type="WBParaSite" id="nRc.2.0.1.t01937-RA">
    <property type="protein sequence ID" value="nRc.2.0.1.t01937-RA"/>
    <property type="gene ID" value="nRc.2.0.1.g01937"/>
</dbReference>
<keyword evidence="1" id="KW-1185">Reference proteome</keyword>
<dbReference type="AlphaFoldDB" id="A0A915HKS1"/>
<organism evidence="1 2">
    <name type="scientific">Romanomermis culicivorax</name>
    <name type="common">Nematode worm</name>
    <dbReference type="NCBI Taxonomy" id="13658"/>
    <lineage>
        <taxon>Eukaryota</taxon>
        <taxon>Metazoa</taxon>
        <taxon>Ecdysozoa</taxon>
        <taxon>Nematoda</taxon>
        <taxon>Enoplea</taxon>
        <taxon>Dorylaimia</taxon>
        <taxon>Mermithida</taxon>
        <taxon>Mermithoidea</taxon>
        <taxon>Mermithidae</taxon>
        <taxon>Romanomermis</taxon>
    </lineage>
</organism>
<dbReference type="Proteomes" id="UP000887565">
    <property type="component" value="Unplaced"/>
</dbReference>